<dbReference type="InterPro" id="IPR011701">
    <property type="entry name" value="MFS"/>
</dbReference>
<feature type="transmembrane region" description="Helical" evidence="6">
    <location>
        <begin position="240"/>
        <end position="260"/>
    </location>
</feature>
<feature type="transmembrane region" description="Helical" evidence="6">
    <location>
        <begin position="177"/>
        <end position="198"/>
    </location>
</feature>
<keyword evidence="2" id="KW-0813">Transport</keyword>
<evidence type="ECO:0000313" key="8">
    <source>
        <dbReference type="EMBL" id="ANP28580.1"/>
    </source>
</evidence>
<dbReference type="STRING" id="1630135.DAD186_20300"/>
<sequence length="482" mass="51714">MTDDSQRKTDTSALELARLADERAAESLATEEPRPLTEEIPQVAFANPTDNVSHVTGPIEQVEEVATETAALRLHLGRSEKVTFGFTFAMALLAMLGPFSIDMIFPGFPAMRGDFHTDAAAMQQVTSLYLISFACMSMFHGPLSDAIGRKRVMSISLIVFSIGSLGAALAVNLPMLFAFRVLQGLSAGGATIVSRVVIRDLYGGGKAQKLMSQVMMIFALAPAAAPIFGGWILLLGPWRWIFGAMLLYALVTLVFMLIVIPETLLPEKRQPFNAKGILTSLGRVLRSPVIWRLSLALGLASQADFIFISAAPIIVPDVMHLGEQDYWVLFIPIIAGMILGNYLVGRLAFVMSRSRLITIAFITAVLGGILSVIIPMLTPELTSQFGVWHLLVMIGPGLLGMGAALMMAPVQLEVLDMFPEERGAATSFATFVNLIVAAIVSGAMVPMLGADLVKLGIGGLALSAGGAVFWFAHVLIARRARA</sequence>
<dbReference type="InterPro" id="IPR036259">
    <property type="entry name" value="MFS_trans_sf"/>
</dbReference>
<keyword evidence="3 6" id="KW-0812">Transmembrane</keyword>
<dbReference type="GO" id="GO:1990961">
    <property type="term" value="P:xenobiotic detoxification by transmembrane export across the plasma membrane"/>
    <property type="evidence" value="ECO:0007669"/>
    <property type="project" value="TreeGrafter"/>
</dbReference>
<feature type="transmembrane region" description="Helical" evidence="6">
    <location>
        <begin position="326"/>
        <end position="344"/>
    </location>
</feature>
<feature type="transmembrane region" description="Helical" evidence="6">
    <location>
        <begin position="152"/>
        <end position="171"/>
    </location>
</feature>
<evidence type="ECO:0000256" key="4">
    <source>
        <dbReference type="ARBA" id="ARBA00022989"/>
    </source>
</evidence>
<proteinExistence type="predicted"/>
<dbReference type="Proteomes" id="UP000092596">
    <property type="component" value="Chromosome"/>
</dbReference>
<protein>
    <submittedName>
        <fullName evidence="8">Drug resistance transporter, Bcr/CflA subfamily</fullName>
    </submittedName>
</protein>
<dbReference type="AlphaFoldDB" id="A0A1B0ZKW7"/>
<feature type="transmembrane region" description="Helical" evidence="6">
    <location>
        <begin position="455"/>
        <end position="476"/>
    </location>
</feature>
<evidence type="ECO:0000256" key="1">
    <source>
        <dbReference type="ARBA" id="ARBA00004651"/>
    </source>
</evidence>
<feature type="transmembrane region" description="Helical" evidence="6">
    <location>
        <begin position="121"/>
        <end position="140"/>
    </location>
</feature>
<dbReference type="SUPFAM" id="SSF103473">
    <property type="entry name" value="MFS general substrate transporter"/>
    <property type="match status" value="1"/>
</dbReference>
<gene>
    <name evidence="8" type="ORF">DAD186_20300</name>
</gene>
<dbReference type="Pfam" id="PF07690">
    <property type="entry name" value="MFS_1"/>
    <property type="match status" value="1"/>
</dbReference>
<dbReference type="EMBL" id="CP012117">
    <property type="protein sequence ID" value="ANP28580.1"/>
    <property type="molecule type" value="Genomic_DNA"/>
</dbReference>
<feature type="transmembrane region" description="Helical" evidence="6">
    <location>
        <begin position="210"/>
        <end position="234"/>
    </location>
</feature>
<feature type="transmembrane region" description="Helical" evidence="6">
    <location>
        <begin position="289"/>
        <end position="314"/>
    </location>
</feature>
<dbReference type="KEGG" id="dva:DAD186_20300"/>
<comment type="subcellular location">
    <subcellularLocation>
        <location evidence="1">Cell membrane</location>
        <topology evidence="1">Multi-pass membrane protein</topology>
    </subcellularLocation>
</comment>
<keyword evidence="5 6" id="KW-0472">Membrane</keyword>
<evidence type="ECO:0000256" key="2">
    <source>
        <dbReference type="ARBA" id="ARBA00022448"/>
    </source>
</evidence>
<name>A0A1B0ZKW7_9MICO</name>
<evidence type="ECO:0000259" key="7">
    <source>
        <dbReference type="PROSITE" id="PS50850"/>
    </source>
</evidence>
<keyword evidence="4 6" id="KW-1133">Transmembrane helix</keyword>
<dbReference type="InterPro" id="IPR020846">
    <property type="entry name" value="MFS_dom"/>
</dbReference>
<feature type="transmembrane region" description="Helical" evidence="6">
    <location>
        <begin position="428"/>
        <end position="449"/>
    </location>
</feature>
<feature type="domain" description="Major facilitator superfamily (MFS) profile" evidence="7">
    <location>
        <begin position="86"/>
        <end position="482"/>
    </location>
</feature>
<organism evidence="8 9">
    <name type="scientific">Dermabacter vaginalis</name>
    <dbReference type="NCBI Taxonomy" id="1630135"/>
    <lineage>
        <taxon>Bacteria</taxon>
        <taxon>Bacillati</taxon>
        <taxon>Actinomycetota</taxon>
        <taxon>Actinomycetes</taxon>
        <taxon>Micrococcales</taxon>
        <taxon>Dermabacteraceae</taxon>
        <taxon>Dermabacter</taxon>
    </lineage>
</organism>
<dbReference type="PATRIC" id="fig|1630135.4.peg.2029"/>
<feature type="transmembrane region" description="Helical" evidence="6">
    <location>
        <begin position="386"/>
        <end position="407"/>
    </location>
</feature>
<dbReference type="PANTHER" id="PTHR23502:SF132">
    <property type="entry name" value="POLYAMINE TRANSPORTER 2-RELATED"/>
    <property type="match status" value="1"/>
</dbReference>
<feature type="transmembrane region" description="Helical" evidence="6">
    <location>
        <begin position="82"/>
        <end position="101"/>
    </location>
</feature>
<evidence type="ECO:0000313" key="9">
    <source>
        <dbReference type="Proteomes" id="UP000092596"/>
    </source>
</evidence>
<accession>A0A1B0ZKW7</accession>
<dbReference type="CDD" id="cd17320">
    <property type="entry name" value="MFS_MdfA_MDR_like"/>
    <property type="match status" value="1"/>
</dbReference>
<reference evidence="8 9" key="1">
    <citation type="submission" date="2015-06" db="EMBL/GenBank/DDBJ databases">
        <title>Investigation of pathophysiology for high-risk pregnancy and development of treatment modality based on it.</title>
        <authorList>
            <person name="Kim B.-C."/>
            <person name="Lim S."/>
        </authorList>
    </citation>
    <scope>NUCLEOTIDE SEQUENCE [LARGE SCALE GENOMIC DNA]</scope>
    <source>
        <strain evidence="8 9">AD1-86</strain>
    </source>
</reference>
<evidence type="ECO:0000256" key="6">
    <source>
        <dbReference type="SAM" id="Phobius"/>
    </source>
</evidence>
<dbReference type="GO" id="GO:0005886">
    <property type="term" value="C:plasma membrane"/>
    <property type="evidence" value="ECO:0007669"/>
    <property type="project" value="UniProtKB-SubCell"/>
</dbReference>
<feature type="transmembrane region" description="Helical" evidence="6">
    <location>
        <begin position="356"/>
        <end position="374"/>
    </location>
</feature>
<dbReference type="PANTHER" id="PTHR23502">
    <property type="entry name" value="MAJOR FACILITATOR SUPERFAMILY"/>
    <property type="match status" value="1"/>
</dbReference>
<evidence type="ECO:0000256" key="3">
    <source>
        <dbReference type="ARBA" id="ARBA00022692"/>
    </source>
</evidence>
<dbReference type="PROSITE" id="PS50850">
    <property type="entry name" value="MFS"/>
    <property type="match status" value="1"/>
</dbReference>
<dbReference type="GO" id="GO:0015385">
    <property type="term" value="F:sodium:proton antiporter activity"/>
    <property type="evidence" value="ECO:0007669"/>
    <property type="project" value="TreeGrafter"/>
</dbReference>
<evidence type="ECO:0000256" key="5">
    <source>
        <dbReference type="ARBA" id="ARBA00023136"/>
    </source>
</evidence>
<dbReference type="RefSeq" id="WP_082991193.1">
    <property type="nucleotide sequence ID" value="NZ_CP012117.1"/>
</dbReference>
<dbReference type="Gene3D" id="1.20.1720.10">
    <property type="entry name" value="Multidrug resistance protein D"/>
    <property type="match status" value="1"/>
</dbReference>